<keyword evidence="2" id="KW-0472">Membrane</keyword>
<dbReference type="Proteomes" id="UP001362999">
    <property type="component" value="Unassembled WGS sequence"/>
</dbReference>
<evidence type="ECO:0000256" key="2">
    <source>
        <dbReference type="SAM" id="Phobius"/>
    </source>
</evidence>
<dbReference type="EMBL" id="JAWWNJ010000067">
    <property type="protein sequence ID" value="KAK7008521.1"/>
    <property type="molecule type" value="Genomic_DNA"/>
</dbReference>
<sequence>MIVAISVASVFVVIASALTLFFCWRRRRRRTALNEREGRLSASPYPFALAAAPQPSNGKLDFVNPGTLASSSSSATLAFRRDPLLSSSQSQSHSQSWQSRSRPQHQSQNFSERSTDVDTEGTLHRQPTILSSVSHSSSATRGSLYPTFVTGYDNPRSARIAEYLAQLPPVSSQVLEEEDGSSAGGSKGKEREGSLEPP</sequence>
<evidence type="ECO:0000313" key="3">
    <source>
        <dbReference type="EMBL" id="KAK7008521.1"/>
    </source>
</evidence>
<keyword evidence="2" id="KW-1133">Transmembrane helix</keyword>
<gene>
    <name evidence="3" type="ORF">R3P38DRAFT_3023579</name>
</gene>
<accession>A0AAW0AHA6</accession>
<keyword evidence="2" id="KW-0812">Transmembrane</keyword>
<keyword evidence="4" id="KW-1185">Reference proteome</keyword>
<reference evidence="3 4" key="1">
    <citation type="journal article" date="2024" name="J Genomics">
        <title>Draft genome sequencing and assembly of Favolaschia claudopus CIRM-BRFM 2984 isolated from oak limbs.</title>
        <authorList>
            <person name="Navarro D."/>
            <person name="Drula E."/>
            <person name="Chaduli D."/>
            <person name="Cazenave R."/>
            <person name="Ahrendt S."/>
            <person name="Wang J."/>
            <person name="Lipzen A."/>
            <person name="Daum C."/>
            <person name="Barry K."/>
            <person name="Grigoriev I.V."/>
            <person name="Favel A."/>
            <person name="Rosso M.N."/>
            <person name="Martin F."/>
        </authorList>
    </citation>
    <scope>NUCLEOTIDE SEQUENCE [LARGE SCALE GENOMIC DNA]</scope>
    <source>
        <strain evidence="3 4">CIRM-BRFM 2984</strain>
    </source>
</reference>
<proteinExistence type="predicted"/>
<comment type="caution">
    <text evidence="3">The sequence shown here is derived from an EMBL/GenBank/DDBJ whole genome shotgun (WGS) entry which is preliminary data.</text>
</comment>
<protein>
    <submittedName>
        <fullName evidence="3">Uncharacterized protein</fullName>
    </submittedName>
</protein>
<organism evidence="3 4">
    <name type="scientific">Favolaschia claudopus</name>
    <dbReference type="NCBI Taxonomy" id="2862362"/>
    <lineage>
        <taxon>Eukaryota</taxon>
        <taxon>Fungi</taxon>
        <taxon>Dikarya</taxon>
        <taxon>Basidiomycota</taxon>
        <taxon>Agaricomycotina</taxon>
        <taxon>Agaricomycetes</taxon>
        <taxon>Agaricomycetidae</taxon>
        <taxon>Agaricales</taxon>
        <taxon>Marasmiineae</taxon>
        <taxon>Mycenaceae</taxon>
        <taxon>Favolaschia</taxon>
    </lineage>
</organism>
<feature type="transmembrane region" description="Helical" evidence="2">
    <location>
        <begin position="6"/>
        <end position="24"/>
    </location>
</feature>
<feature type="region of interest" description="Disordered" evidence="1">
    <location>
        <begin position="171"/>
        <end position="198"/>
    </location>
</feature>
<evidence type="ECO:0000313" key="4">
    <source>
        <dbReference type="Proteomes" id="UP001362999"/>
    </source>
</evidence>
<evidence type="ECO:0000256" key="1">
    <source>
        <dbReference type="SAM" id="MobiDB-lite"/>
    </source>
</evidence>
<name>A0AAW0AHA6_9AGAR</name>
<dbReference type="AlphaFoldDB" id="A0AAW0AHA6"/>
<feature type="compositionally biased region" description="Low complexity" evidence="1">
    <location>
        <begin position="87"/>
        <end position="108"/>
    </location>
</feature>
<feature type="compositionally biased region" description="Polar residues" evidence="1">
    <location>
        <begin position="128"/>
        <end position="141"/>
    </location>
</feature>
<feature type="region of interest" description="Disordered" evidence="1">
    <location>
        <begin position="87"/>
        <end position="142"/>
    </location>
</feature>
<feature type="compositionally biased region" description="Basic and acidic residues" evidence="1">
    <location>
        <begin position="187"/>
        <end position="198"/>
    </location>
</feature>